<sequence>MTDHALPIAANLRGLDHDAWLAALEDVVEAHGTFTPLGRDHAATFLDAGPKLLVTFENAAEVRALPDALPRGFAYARQDGWSHLGIISHTESWFRDVAIYRHIDRLIDDGFFEDFEDVLFYGAQAGGYGAAAYSVAAPGARVLALAPQATLEARIAAWDQRFVTHRRVSFADRYGYAPDMIDAARQVWIAYNPQQRLDAMHAALFTRANVQMLRARGLNGRLDTVLDTLGALEPTIRAAMAGTLTPELFTELTSGRKTFAGYRRLLVRRARETGHVALAAGLCRRFLSEGRDPYWARQLDEMGMPADPDPATPH</sequence>
<protein>
    <recommendedName>
        <fullName evidence="3">Phosphoadenosine phosphosulfate reductase</fullName>
    </recommendedName>
</protein>
<evidence type="ECO:0000313" key="2">
    <source>
        <dbReference type="Proteomes" id="UP000199585"/>
    </source>
</evidence>
<dbReference type="AlphaFoldDB" id="A0A1H7YUW5"/>
<gene>
    <name evidence="1" type="ORF">SAMN04488003_101315</name>
</gene>
<dbReference type="EMBL" id="FOCI01000001">
    <property type="protein sequence ID" value="SEM49654.1"/>
    <property type="molecule type" value="Genomic_DNA"/>
</dbReference>
<organism evidence="1 2">
    <name type="scientific">Loktanella fryxellensis</name>
    <dbReference type="NCBI Taxonomy" id="245187"/>
    <lineage>
        <taxon>Bacteria</taxon>
        <taxon>Pseudomonadati</taxon>
        <taxon>Pseudomonadota</taxon>
        <taxon>Alphaproteobacteria</taxon>
        <taxon>Rhodobacterales</taxon>
        <taxon>Roseobacteraceae</taxon>
        <taxon>Loktanella</taxon>
    </lineage>
</organism>
<dbReference type="STRING" id="245187.SAMN04488003_101315"/>
<evidence type="ECO:0008006" key="3">
    <source>
        <dbReference type="Google" id="ProtNLM"/>
    </source>
</evidence>
<dbReference type="Proteomes" id="UP000199585">
    <property type="component" value="Unassembled WGS sequence"/>
</dbReference>
<dbReference type="OrthoDB" id="7840273at2"/>
<name>A0A1H7YUW5_9RHOB</name>
<reference evidence="1 2" key="1">
    <citation type="submission" date="2016-10" db="EMBL/GenBank/DDBJ databases">
        <authorList>
            <person name="de Groot N.N."/>
        </authorList>
    </citation>
    <scope>NUCLEOTIDE SEQUENCE [LARGE SCALE GENOMIC DNA]</scope>
    <source>
        <strain evidence="1 2">DSM 16213</strain>
    </source>
</reference>
<evidence type="ECO:0000313" key="1">
    <source>
        <dbReference type="EMBL" id="SEM49654.1"/>
    </source>
</evidence>
<keyword evidence="2" id="KW-1185">Reference proteome</keyword>
<proteinExistence type="predicted"/>
<accession>A0A1H7YUW5</accession>
<dbReference type="RefSeq" id="WP_089897950.1">
    <property type="nucleotide sequence ID" value="NZ_FOCI01000001.1"/>
</dbReference>